<evidence type="ECO:0000256" key="3">
    <source>
        <dbReference type="RuleBase" id="RU000363"/>
    </source>
</evidence>
<dbReference type="PROSITE" id="PS00061">
    <property type="entry name" value="ADH_SHORT"/>
    <property type="match status" value="1"/>
</dbReference>
<comment type="similarity">
    <text evidence="1 3">Belongs to the short-chain dehydrogenases/reductases (SDR) family.</text>
</comment>
<dbReference type="Proteomes" id="UP000009235">
    <property type="component" value="Chromosome"/>
</dbReference>
<proteinExistence type="inferred from homology"/>
<keyword evidence="5" id="KW-1185">Reference proteome</keyword>
<dbReference type="PANTHER" id="PTHR44196:SF1">
    <property type="entry name" value="DEHYDROGENASE_REDUCTASE SDR FAMILY MEMBER 7B"/>
    <property type="match status" value="1"/>
</dbReference>
<organism evidence="4 5">
    <name type="scientific">Hoyosella subflava (strain DSM 45089 / JCM 17490 / NBRC 109087 / DQS3-9A1)</name>
    <name type="common">Amycolicicoccus subflavus</name>
    <dbReference type="NCBI Taxonomy" id="443218"/>
    <lineage>
        <taxon>Bacteria</taxon>
        <taxon>Bacillati</taxon>
        <taxon>Actinomycetota</taxon>
        <taxon>Actinomycetes</taxon>
        <taxon>Mycobacteriales</taxon>
        <taxon>Hoyosellaceae</taxon>
        <taxon>Hoyosella</taxon>
    </lineage>
</organism>
<protein>
    <submittedName>
        <fullName evidence="4">Cis-2,3-dihydrobiphenyl-2,3-diol dehydrogenase</fullName>
    </submittedName>
</protein>
<evidence type="ECO:0000313" key="4">
    <source>
        <dbReference type="EMBL" id="AEF39232.1"/>
    </source>
</evidence>
<evidence type="ECO:0000313" key="5">
    <source>
        <dbReference type="Proteomes" id="UP000009235"/>
    </source>
</evidence>
<gene>
    <name evidence="4" type="ordered locus">AS9A_0778</name>
</gene>
<dbReference type="NCBIfam" id="NF005878">
    <property type="entry name" value="PRK07825.1"/>
    <property type="match status" value="1"/>
</dbReference>
<dbReference type="CDD" id="cd05233">
    <property type="entry name" value="SDR_c"/>
    <property type="match status" value="1"/>
</dbReference>
<evidence type="ECO:0000256" key="1">
    <source>
        <dbReference type="ARBA" id="ARBA00006484"/>
    </source>
</evidence>
<dbReference type="PRINTS" id="PR00081">
    <property type="entry name" value="GDHRDH"/>
</dbReference>
<dbReference type="EMBL" id="CP002786">
    <property type="protein sequence ID" value="AEF39232.1"/>
    <property type="molecule type" value="Genomic_DNA"/>
</dbReference>
<accession>F6ELE0</accession>
<keyword evidence="2" id="KW-0560">Oxidoreductase</keyword>
<dbReference type="GO" id="GO:0016491">
    <property type="term" value="F:oxidoreductase activity"/>
    <property type="evidence" value="ECO:0007669"/>
    <property type="project" value="UniProtKB-KW"/>
</dbReference>
<reference evidence="4 5" key="1">
    <citation type="journal article" date="2011" name="J. Bacteriol.">
        <title>Complete genome sequence of Amycolicicoccus subflavus DQS3-9A1T, an actinomycete isolated from crude oil-polluted soil.</title>
        <authorList>
            <person name="Cai M."/>
            <person name="Chen W.M."/>
            <person name="Nie Y."/>
            <person name="Chi C.Q."/>
            <person name="Wang Y.N."/>
            <person name="Tang Y.Q."/>
            <person name="Li G.Y."/>
            <person name="Wu X.L."/>
        </authorList>
    </citation>
    <scope>NUCLEOTIDE SEQUENCE [LARGE SCALE GENOMIC DNA]</scope>
    <source>
        <strain evidence="5">DSM 45089 / DQS3-9A1</strain>
    </source>
</reference>
<dbReference type="InterPro" id="IPR020904">
    <property type="entry name" value="Sc_DH/Rdtase_CS"/>
</dbReference>
<dbReference type="AlphaFoldDB" id="F6ELE0"/>
<dbReference type="GO" id="GO:0016020">
    <property type="term" value="C:membrane"/>
    <property type="evidence" value="ECO:0007669"/>
    <property type="project" value="TreeGrafter"/>
</dbReference>
<dbReference type="InterPro" id="IPR002347">
    <property type="entry name" value="SDR_fam"/>
</dbReference>
<dbReference type="SUPFAM" id="SSF51735">
    <property type="entry name" value="NAD(P)-binding Rossmann-fold domains"/>
    <property type="match status" value="1"/>
</dbReference>
<dbReference type="eggNOG" id="COG4221">
    <property type="taxonomic scope" value="Bacteria"/>
</dbReference>
<dbReference type="Gene3D" id="3.40.50.720">
    <property type="entry name" value="NAD(P)-binding Rossmann-like Domain"/>
    <property type="match status" value="1"/>
</dbReference>
<dbReference type="HOGENOM" id="CLU_010194_2_1_11"/>
<dbReference type="KEGG" id="asd:AS9A_0778"/>
<dbReference type="InterPro" id="IPR036291">
    <property type="entry name" value="NAD(P)-bd_dom_sf"/>
</dbReference>
<dbReference type="PRINTS" id="PR00080">
    <property type="entry name" value="SDRFAMILY"/>
</dbReference>
<dbReference type="STRING" id="443218.AS9A_0778"/>
<evidence type="ECO:0000256" key="2">
    <source>
        <dbReference type="ARBA" id="ARBA00023002"/>
    </source>
</evidence>
<dbReference type="RefSeq" id="WP_013805581.1">
    <property type="nucleotide sequence ID" value="NC_015564.1"/>
</dbReference>
<sequence length="291" mass="30449">MNQTLSGRVAAITGGARGIGRATAEALVREGVSVAIGDIDGEAAKRTAGEIGRGTIGLPLDVTDRKSVDGFLDTVEATMGPLDILVNNAGVMLVGPPLWLEDDRGTQRSIDVNVNGVVFGAKSAVPRFISRGRGHLVNVASGAGKLALPYSASYSGSKHFVVGLSEALRGELRDSGVHVSLIMPGIVDTELASGHRPLRGVRTVGPEHVADAIVRALRRPRFEVFVPAELGVVSRARALVPRTLWEAAMHVLKVDQVASGADHAAREQYQRSVIDTVTNTRGGDGSATSVT</sequence>
<dbReference type="OrthoDB" id="9775296at2"/>
<name>F6ELE0_HOYSD</name>
<dbReference type="PANTHER" id="PTHR44196">
    <property type="entry name" value="DEHYDROGENASE/REDUCTASE SDR FAMILY MEMBER 7B"/>
    <property type="match status" value="1"/>
</dbReference>
<dbReference type="Pfam" id="PF00106">
    <property type="entry name" value="adh_short"/>
    <property type="match status" value="1"/>
</dbReference>